<dbReference type="AlphaFoldDB" id="A0AAU7VP26"/>
<reference evidence="2" key="2">
    <citation type="submission" date="2024-06" db="EMBL/GenBank/DDBJ databases">
        <authorList>
            <person name="Petrova K.O."/>
            <person name="Toshchakov S.V."/>
            <person name="Boltjanskaja Y.V."/>
            <person name="Kevbrin V."/>
        </authorList>
    </citation>
    <scope>NUCLEOTIDE SEQUENCE</scope>
    <source>
        <strain evidence="2">Z-910T</strain>
    </source>
</reference>
<organism evidence="2">
    <name type="scientific">Proteinivorax tanatarense</name>
    <dbReference type="NCBI Taxonomy" id="1260629"/>
    <lineage>
        <taxon>Bacteria</taxon>
        <taxon>Bacillati</taxon>
        <taxon>Bacillota</taxon>
        <taxon>Clostridia</taxon>
        <taxon>Eubacteriales</taxon>
        <taxon>Proteinivoracaceae</taxon>
        <taxon>Proteinivorax</taxon>
    </lineage>
</organism>
<sequence length="55" mass="6271">MIFNHDPIKAIAHLFTGNSVFMFNIVTTTFNFVFVSIIAILTIKLMELNSKEHNS</sequence>
<reference evidence="2" key="1">
    <citation type="journal article" date="2013" name="Extremophiles">
        <title>Proteinivorax tanatarense gen. nov., sp. nov., an anaerobic, haloalkaliphilic, proteolytic bacterium isolated from a decaying algal bloom, and proposal of Proteinivoraceae fam. nov.</title>
        <authorList>
            <person name="Kevbrin V."/>
            <person name="Boltyanskaya Y."/>
            <person name="Zhilina T."/>
            <person name="Kolganova T."/>
            <person name="Lavrentjeva E."/>
            <person name="Kuznetsov B."/>
        </authorList>
    </citation>
    <scope>NUCLEOTIDE SEQUENCE</scope>
    <source>
        <strain evidence="2">Z-910T</strain>
    </source>
</reference>
<dbReference type="RefSeq" id="WP_350344565.1">
    <property type="nucleotide sequence ID" value="NZ_CP158367.1"/>
</dbReference>
<protein>
    <submittedName>
        <fullName evidence="2">Uncharacterized protein</fullName>
    </submittedName>
</protein>
<accession>A0AAU7VP26</accession>
<evidence type="ECO:0000313" key="2">
    <source>
        <dbReference type="EMBL" id="XBX75829.1"/>
    </source>
</evidence>
<proteinExistence type="predicted"/>
<feature type="transmembrane region" description="Helical" evidence="1">
    <location>
        <begin position="20"/>
        <end position="43"/>
    </location>
</feature>
<keyword evidence="1" id="KW-0812">Transmembrane</keyword>
<keyword evidence="1" id="KW-1133">Transmembrane helix</keyword>
<keyword evidence="1" id="KW-0472">Membrane</keyword>
<dbReference type="EMBL" id="CP158367">
    <property type="protein sequence ID" value="XBX75829.1"/>
    <property type="molecule type" value="Genomic_DNA"/>
</dbReference>
<evidence type="ECO:0000256" key="1">
    <source>
        <dbReference type="SAM" id="Phobius"/>
    </source>
</evidence>
<gene>
    <name evidence="2" type="ORF">PRVXT_000987</name>
</gene>
<name>A0AAU7VP26_9FIRM</name>